<dbReference type="EMBL" id="LR743597">
    <property type="protein sequence ID" value="CAA2627723.1"/>
    <property type="molecule type" value="Genomic_DNA"/>
</dbReference>
<dbReference type="AlphaFoldDB" id="A0A7I8JC59"/>
<organism evidence="1">
    <name type="scientific">Spirodela intermedia</name>
    <name type="common">Intermediate duckweed</name>
    <dbReference type="NCBI Taxonomy" id="51605"/>
    <lineage>
        <taxon>Eukaryota</taxon>
        <taxon>Viridiplantae</taxon>
        <taxon>Streptophyta</taxon>
        <taxon>Embryophyta</taxon>
        <taxon>Tracheophyta</taxon>
        <taxon>Spermatophyta</taxon>
        <taxon>Magnoliopsida</taxon>
        <taxon>Liliopsida</taxon>
        <taxon>Araceae</taxon>
        <taxon>Lemnoideae</taxon>
        <taxon>Spirodela</taxon>
    </lineage>
</organism>
<name>A0A7I8JC59_SPIIN</name>
<dbReference type="Proteomes" id="UP000663760">
    <property type="component" value="Chromosome 10"/>
</dbReference>
<proteinExistence type="predicted"/>
<sequence length="41" mass="4690">MLPLPGKARRVLLKPFLFAKEQIRRLDAVSGGWMPLVMHLC</sequence>
<keyword evidence="3" id="KW-1185">Reference proteome</keyword>
<protein>
    <submittedName>
        <fullName evidence="1">Uncharacterized protein</fullName>
    </submittedName>
</protein>
<gene>
    <name evidence="1" type="ORF">SI7747_10013375</name>
    <name evidence="2" type="ORF">SI8410_10014467</name>
</gene>
<dbReference type="EMBL" id="LR746273">
    <property type="protein sequence ID" value="CAA7403789.1"/>
    <property type="molecule type" value="Genomic_DNA"/>
</dbReference>
<reference evidence="1" key="1">
    <citation type="submission" date="2019-12" db="EMBL/GenBank/DDBJ databases">
        <authorList>
            <person name="Scholz U."/>
            <person name="Mascher M."/>
            <person name="Fiebig A."/>
        </authorList>
    </citation>
    <scope>NUCLEOTIDE SEQUENCE</scope>
</reference>
<accession>A0A7I8JC59</accession>
<evidence type="ECO:0000313" key="2">
    <source>
        <dbReference type="EMBL" id="CAA7403789.1"/>
    </source>
</evidence>
<evidence type="ECO:0000313" key="3">
    <source>
        <dbReference type="Proteomes" id="UP000663760"/>
    </source>
</evidence>
<evidence type="ECO:0000313" key="1">
    <source>
        <dbReference type="EMBL" id="CAA2627723.1"/>
    </source>
</evidence>